<dbReference type="SUPFAM" id="SSF56112">
    <property type="entry name" value="Protein kinase-like (PK-like)"/>
    <property type="match status" value="1"/>
</dbReference>
<dbReference type="Proteomes" id="UP001222087">
    <property type="component" value="Chromosome"/>
</dbReference>
<accession>A0ABY8AX84</accession>
<dbReference type="PANTHER" id="PTHR21310:SF42">
    <property type="entry name" value="BIFUNCTIONAL AAC_APH"/>
    <property type="match status" value="1"/>
</dbReference>
<protein>
    <submittedName>
        <fullName evidence="2">Aminoglycoside phosphotransferase family protein</fullName>
    </submittedName>
</protein>
<dbReference type="InterPro" id="IPR051678">
    <property type="entry name" value="AGP_Transferase"/>
</dbReference>
<dbReference type="EMBL" id="CP119078">
    <property type="protein sequence ID" value="WED44349.1"/>
    <property type="molecule type" value="Genomic_DNA"/>
</dbReference>
<proteinExistence type="predicted"/>
<reference evidence="2 3" key="1">
    <citation type="submission" date="2023-02" db="EMBL/GenBank/DDBJ databases">
        <title>Genome Sequence of L. cardiaca H63T.</title>
        <authorList>
            <person name="Lopez A.E."/>
            <person name="Cianciotto N.P."/>
        </authorList>
    </citation>
    <scope>NUCLEOTIDE SEQUENCE [LARGE SCALE GENOMIC DNA]</scope>
    <source>
        <strain evidence="2 3">H63</strain>
    </source>
</reference>
<sequence length="299" mass="34215">MGKMHENELEIDEYLVNALLVSQCPHWAHLPLKAVASSGTDNALFRLGDNYVVRLPRIEWAPGSIKKNIDKENEWLPKIAPFLKKPISEPVFKGCPDKSYPWYWSVTKWNEGHNPSYEKDNEYEFLAKDLACFLNDLHGIKMANGPLSRRGIPLKELDKETIKAISELTDEIDIRTVTSLWRELSQIPSWNNEPVWLHGDFLPGNILVQNNRLAAVIDFSDVGIGDPACDLVIAWSLLDSHSRNIFKENLQYIDENTWERGRGWALSIALIMLPYYKISNPVLASLARRMIEHVLKANN</sequence>
<name>A0ABY8AX84_9GAMM</name>
<organism evidence="2 3">
    <name type="scientific">Legionella cardiaca</name>
    <dbReference type="NCBI Taxonomy" id="1071983"/>
    <lineage>
        <taxon>Bacteria</taxon>
        <taxon>Pseudomonadati</taxon>
        <taxon>Pseudomonadota</taxon>
        <taxon>Gammaproteobacteria</taxon>
        <taxon>Legionellales</taxon>
        <taxon>Legionellaceae</taxon>
        <taxon>Legionella</taxon>
    </lineage>
</organism>
<keyword evidence="3" id="KW-1185">Reference proteome</keyword>
<gene>
    <name evidence="2" type="ORF">PXX05_06060</name>
</gene>
<evidence type="ECO:0000259" key="1">
    <source>
        <dbReference type="Pfam" id="PF01636"/>
    </source>
</evidence>
<evidence type="ECO:0000313" key="3">
    <source>
        <dbReference type="Proteomes" id="UP001222087"/>
    </source>
</evidence>
<dbReference type="Pfam" id="PF01636">
    <property type="entry name" value="APH"/>
    <property type="match status" value="1"/>
</dbReference>
<dbReference type="PANTHER" id="PTHR21310">
    <property type="entry name" value="AMINOGLYCOSIDE PHOSPHOTRANSFERASE-RELATED-RELATED"/>
    <property type="match status" value="1"/>
</dbReference>
<dbReference type="RefSeq" id="WP_275090167.1">
    <property type="nucleotide sequence ID" value="NZ_CP119078.1"/>
</dbReference>
<dbReference type="Gene3D" id="3.30.200.20">
    <property type="entry name" value="Phosphorylase Kinase, domain 1"/>
    <property type="match status" value="1"/>
</dbReference>
<dbReference type="Gene3D" id="3.90.1200.10">
    <property type="match status" value="1"/>
</dbReference>
<dbReference type="InterPro" id="IPR002575">
    <property type="entry name" value="Aminoglycoside_PTrfase"/>
</dbReference>
<dbReference type="InterPro" id="IPR011009">
    <property type="entry name" value="Kinase-like_dom_sf"/>
</dbReference>
<dbReference type="CDD" id="cd05155">
    <property type="entry name" value="APH_ChoK_like_1"/>
    <property type="match status" value="1"/>
</dbReference>
<feature type="domain" description="Aminoglycoside phosphotransferase" evidence="1">
    <location>
        <begin position="36"/>
        <end position="264"/>
    </location>
</feature>
<evidence type="ECO:0000313" key="2">
    <source>
        <dbReference type="EMBL" id="WED44349.1"/>
    </source>
</evidence>